<reference evidence="1" key="1">
    <citation type="journal article" date="2020" name="Stud. Mycol.">
        <title>101 Dothideomycetes genomes: a test case for predicting lifestyles and emergence of pathogens.</title>
        <authorList>
            <person name="Haridas S."/>
            <person name="Albert R."/>
            <person name="Binder M."/>
            <person name="Bloem J."/>
            <person name="Labutti K."/>
            <person name="Salamov A."/>
            <person name="Andreopoulos B."/>
            <person name="Baker S."/>
            <person name="Barry K."/>
            <person name="Bills G."/>
            <person name="Bluhm B."/>
            <person name="Cannon C."/>
            <person name="Castanera R."/>
            <person name="Culley D."/>
            <person name="Daum C."/>
            <person name="Ezra D."/>
            <person name="Gonzalez J."/>
            <person name="Henrissat B."/>
            <person name="Kuo A."/>
            <person name="Liang C."/>
            <person name="Lipzen A."/>
            <person name="Lutzoni F."/>
            <person name="Magnuson J."/>
            <person name="Mondo S."/>
            <person name="Nolan M."/>
            <person name="Ohm R."/>
            <person name="Pangilinan J."/>
            <person name="Park H.-J."/>
            <person name="Ramirez L."/>
            <person name="Alfaro M."/>
            <person name="Sun H."/>
            <person name="Tritt A."/>
            <person name="Yoshinaga Y."/>
            <person name="Zwiers L.-H."/>
            <person name="Turgeon B."/>
            <person name="Goodwin S."/>
            <person name="Spatafora J."/>
            <person name="Crous P."/>
            <person name="Grigoriev I."/>
        </authorList>
    </citation>
    <scope>NUCLEOTIDE SEQUENCE</scope>
    <source>
        <strain evidence="1">ATCC 200398</strain>
    </source>
</reference>
<evidence type="ECO:0000313" key="2">
    <source>
        <dbReference type="Proteomes" id="UP000799755"/>
    </source>
</evidence>
<comment type="caution">
    <text evidence="1">The sequence shown here is derived from an EMBL/GenBank/DDBJ whole genome shotgun (WGS) entry which is preliminary data.</text>
</comment>
<protein>
    <submittedName>
        <fullName evidence="1">Uncharacterized protein</fullName>
    </submittedName>
</protein>
<name>A0ACB6QS02_9PLEO</name>
<evidence type="ECO:0000313" key="1">
    <source>
        <dbReference type="EMBL" id="KAF2469622.1"/>
    </source>
</evidence>
<sequence>MIPRTILFVVYLLLFTQPVSLTSTCGSLITYRQFTSIISEAPACFRQGCGNELLESLSSKCGKTSSCYELHSTISNHTGLHLCDDCHGDIACRTHGWPILNATELCQSIPPDWMMLDENCCGDADETVQIASWIKELCTDEWRHGFTHFGGMAKDDWQEWIMPWNWTVQAVDGVVSGKNIHKCHSPSYYLLYFAVESWITCFSILFFQFVKIKWHYAHDRWEWGIPEYDPPFGEKYHGTKDRVRMFVLSFKNGLKWPARFWGRLRGTGTQESQDTQNGEDTEASRKGPGRTIVMACLMVVIEIGTTFLNAWLLRTAPGFENFDWVRLGFLWCSRPSLAWLTSVVGTVRSSKLSVARFKNGQMVVDNWQANLFIDTAYSSILNEFVVQILGAVYLGYTTNKGQEREFYKSHRLSPFYRGPHARQMYIGSLIWMMAFPIAIIIWGVVTFRLALLLGLGTALQHGLMFLQKAKRIVIQWWSSGVKMLQKSIERLGRCCWAAYRGRRRGPPRWRPPNRGQRFINKYIVRGGIRRWLNRHLHGRLRGLVEYLLRAKLGDIPRLQLSRSQSVHYHQPGVSNGASNDLLQLPYCLPEFVTPQESPESTWDEPAPRSTPYIENPFASSQDIVSDSSHMSIAIDPEETQWVPASRVSSVPSDLRTGTAMTSDRMNVSYLDAIQRRRFNPTPTIGTSGYDTIQLYEPSISDPSTHAPSTRSNPFDDGHAISVEPGPSVPLMNDQDTSYRGHRVGESGIPEISRPPSNANPASSKPGYLDRRIAELEAQFKKKRTPKLLRDYREPDIRELWMTFVLSTGCFLYISQWLFWDGFVKASGERYCPPNVIQITRNWALAIFTAVGAIFFGNG</sequence>
<accession>A0ACB6QS02</accession>
<dbReference type="EMBL" id="MU003511">
    <property type="protein sequence ID" value="KAF2469622.1"/>
    <property type="molecule type" value="Genomic_DNA"/>
</dbReference>
<gene>
    <name evidence="1" type="ORF">BDR25DRAFT_46527</name>
</gene>
<organism evidence="1 2">
    <name type="scientific">Lindgomyces ingoldianus</name>
    <dbReference type="NCBI Taxonomy" id="673940"/>
    <lineage>
        <taxon>Eukaryota</taxon>
        <taxon>Fungi</taxon>
        <taxon>Dikarya</taxon>
        <taxon>Ascomycota</taxon>
        <taxon>Pezizomycotina</taxon>
        <taxon>Dothideomycetes</taxon>
        <taxon>Pleosporomycetidae</taxon>
        <taxon>Pleosporales</taxon>
        <taxon>Lindgomycetaceae</taxon>
        <taxon>Lindgomyces</taxon>
    </lineage>
</organism>
<dbReference type="Proteomes" id="UP000799755">
    <property type="component" value="Unassembled WGS sequence"/>
</dbReference>
<proteinExistence type="predicted"/>
<keyword evidence="2" id="KW-1185">Reference proteome</keyword>